<sequence length="250" mass="29782">MNRQRVQLEFEKYVSHYDTADPKIRLKIEHTYKVADLCERIARSLSMSEEEITAAWICGMLHDIGRFEQVHRFHTFIDAESVDHAKFGAELLFGEKKLIFRFLDKTDWHERIRDAIYWHSAYRLPDSLKEDPFCQILRDADKLDILRVNLETPLEDIYNVTTEDLRQSMVTPEVMDAVKEHHTVLRSVKKTPVDHVVGHICLTFELVYPESRKIVRKQGYLDRMMHFESKNPKTLEQFGQIREEMQRYLK</sequence>
<dbReference type="Pfam" id="PF01966">
    <property type="entry name" value="HD"/>
    <property type="match status" value="1"/>
</dbReference>
<keyword evidence="3" id="KW-1185">Reference proteome</keyword>
<dbReference type="SMART" id="SM00471">
    <property type="entry name" value="HDc"/>
    <property type="match status" value="1"/>
</dbReference>
<name>A0ABT2SPT4_9FIRM</name>
<evidence type="ECO:0000313" key="3">
    <source>
        <dbReference type="Proteomes" id="UP001652338"/>
    </source>
</evidence>
<dbReference type="InterPro" id="IPR006675">
    <property type="entry name" value="HDIG_dom"/>
</dbReference>
<dbReference type="SUPFAM" id="SSF109604">
    <property type="entry name" value="HD-domain/PDEase-like"/>
    <property type="match status" value="1"/>
</dbReference>
<dbReference type="InterPro" id="IPR003607">
    <property type="entry name" value="HD/PDEase_dom"/>
</dbReference>
<gene>
    <name evidence="2" type="ORF">OCV47_14485</name>
</gene>
<dbReference type="EMBL" id="JAOQKE010000027">
    <property type="protein sequence ID" value="MCU6726512.1"/>
    <property type="molecule type" value="Genomic_DNA"/>
</dbReference>
<dbReference type="RefSeq" id="WP_262655776.1">
    <property type="nucleotide sequence ID" value="NZ_JAOQKE010000027.1"/>
</dbReference>
<dbReference type="CDD" id="cd00077">
    <property type="entry name" value="HDc"/>
    <property type="match status" value="1"/>
</dbReference>
<evidence type="ECO:0000259" key="1">
    <source>
        <dbReference type="SMART" id="SM00471"/>
    </source>
</evidence>
<proteinExistence type="predicted"/>
<reference evidence="2 3" key="1">
    <citation type="journal article" date="2021" name="ISME Commun">
        <title>Automated analysis of genomic sequences facilitates high-throughput and comprehensive description of bacteria.</title>
        <authorList>
            <person name="Hitch T.C.A."/>
        </authorList>
    </citation>
    <scope>NUCLEOTIDE SEQUENCE [LARGE SCALE GENOMIC DNA]</scope>
    <source>
        <strain evidence="2 3">Sanger_29</strain>
    </source>
</reference>
<evidence type="ECO:0000313" key="2">
    <source>
        <dbReference type="EMBL" id="MCU6726512.1"/>
    </source>
</evidence>
<feature type="domain" description="HD/PDEase" evidence="1">
    <location>
        <begin position="23"/>
        <end position="155"/>
    </location>
</feature>
<dbReference type="NCBIfam" id="TIGR00277">
    <property type="entry name" value="HDIG"/>
    <property type="match status" value="1"/>
</dbReference>
<accession>A0ABT2SPT4</accession>
<protein>
    <submittedName>
        <fullName evidence="2">HD domain-containing protein</fullName>
    </submittedName>
</protein>
<dbReference type="InterPro" id="IPR006674">
    <property type="entry name" value="HD_domain"/>
</dbReference>
<dbReference type="Gene3D" id="1.10.3210.10">
    <property type="entry name" value="Hypothetical protein af1432"/>
    <property type="match status" value="1"/>
</dbReference>
<comment type="caution">
    <text evidence="2">The sequence shown here is derived from an EMBL/GenBank/DDBJ whole genome shotgun (WGS) entry which is preliminary data.</text>
</comment>
<dbReference type="Proteomes" id="UP001652338">
    <property type="component" value="Unassembled WGS sequence"/>
</dbReference>
<organism evidence="2 3">
    <name type="scientific">Muricoprocola aceti</name>
    <dbReference type="NCBI Taxonomy" id="2981772"/>
    <lineage>
        <taxon>Bacteria</taxon>
        <taxon>Bacillati</taxon>
        <taxon>Bacillota</taxon>
        <taxon>Clostridia</taxon>
        <taxon>Lachnospirales</taxon>
        <taxon>Lachnospiraceae</taxon>
        <taxon>Muricoprocola</taxon>
    </lineage>
</organism>